<dbReference type="Pfam" id="PF10604">
    <property type="entry name" value="Polyketide_cyc2"/>
    <property type="match status" value="1"/>
</dbReference>
<evidence type="ECO:0000313" key="2">
    <source>
        <dbReference type="Proteomes" id="UP001596435"/>
    </source>
</evidence>
<name>A0ABW2FQ83_9ACTN</name>
<protein>
    <submittedName>
        <fullName evidence="1">SRPBCC family protein</fullName>
    </submittedName>
</protein>
<dbReference type="RefSeq" id="WP_345709003.1">
    <property type="nucleotide sequence ID" value="NZ_BAABKV010000001.1"/>
</dbReference>
<dbReference type="InterPro" id="IPR019587">
    <property type="entry name" value="Polyketide_cyclase/dehydratase"/>
</dbReference>
<reference evidence="2" key="1">
    <citation type="journal article" date="2019" name="Int. J. Syst. Evol. Microbiol.">
        <title>The Global Catalogue of Microorganisms (GCM) 10K type strain sequencing project: providing services to taxonomists for standard genome sequencing and annotation.</title>
        <authorList>
            <consortium name="The Broad Institute Genomics Platform"/>
            <consortium name="The Broad Institute Genome Sequencing Center for Infectious Disease"/>
            <person name="Wu L."/>
            <person name="Ma J."/>
        </authorList>
    </citation>
    <scope>NUCLEOTIDE SEQUENCE [LARGE SCALE GENOMIC DNA]</scope>
    <source>
        <strain evidence="2">CGMCC 1.12859</strain>
    </source>
</reference>
<dbReference type="SUPFAM" id="SSF55961">
    <property type="entry name" value="Bet v1-like"/>
    <property type="match status" value="1"/>
</dbReference>
<evidence type="ECO:0000313" key="1">
    <source>
        <dbReference type="EMBL" id="MFC7178142.1"/>
    </source>
</evidence>
<dbReference type="EMBL" id="JBHTAJ010000002">
    <property type="protein sequence ID" value="MFC7178142.1"/>
    <property type="molecule type" value="Genomic_DNA"/>
</dbReference>
<gene>
    <name evidence="1" type="ORF">ACFQMG_01025</name>
</gene>
<comment type="caution">
    <text evidence="1">The sequence shown here is derived from an EMBL/GenBank/DDBJ whole genome shotgun (WGS) entry which is preliminary data.</text>
</comment>
<dbReference type="InterPro" id="IPR023393">
    <property type="entry name" value="START-like_dom_sf"/>
</dbReference>
<organism evidence="1 2">
    <name type="scientific">Kitasatospora paranensis</name>
    <dbReference type="NCBI Taxonomy" id="258053"/>
    <lineage>
        <taxon>Bacteria</taxon>
        <taxon>Bacillati</taxon>
        <taxon>Actinomycetota</taxon>
        <taxon>Actinomycetes</taxon>
        <taxon>Kitasatosporales</taxon>
        <taxon>Streptomycetaceae</taxon>
        <taxon>Kitasatospora</taxon>
    </lineage>
</organism>
<sequence length="179" mass="18790">MDDTVTGARVEVTVTVDLAPERLWDLVSDVTRIGEWSPECVGAGWSADGPPGPRAGARFEGHNRYPDGGTATVACVVTEAVRPAVFAWICLDDSGDAARPASIWRYDLAPAGEPGRTVVRHAFVHGPGRSGARTGAQADPASLTRRLSALHGSMAATVAAMVAAAERGMDVRPTTEENR</sequence>
<dbReference type="Gene3D" id="3.30.530.20">
    <property type="match status" value="1"/>
</dbReference>
<proteinExistence type="predicted"/>
<keyword evidence="2" id="KW-1185">Reference proteome</keyword>
<dbReference type="CDD" id="cd07812">
    <property type="entry name" value="SRPBCC"/>
    <property type="match status" value="1"/>
</dbReference>
<dbReference type="Proteomes" id="UP001596435">
    <property type="component" value="Unassembled WGS sequence"/>
</dbReference>
<accession>A0ABW2FQ83</accession>